<sequence>MQNITRYLGLVVICIAAIILIIAMAMGEPSNTVLATAAILGILGLLLQVFIGRSVD</sequence>
<name>M7NKD3_9BACT</name>
<keyword evidence="3" id="KW-1185">Reference proteome</keyword>
<evidence type="ECO:0000256" key="1">
    <source>
        <dbReference type="SAM" id="Phobius"/>
    </source>
</evidence>
<protein>
    <submittedName>
        <fullName evidence="2">Uncharacterized protein</fullName>
    </submittedName>
</protein>
<dbReference type="RefSeq" id="WP_009196015.1">
    <property type="nucleotide sequence ID" value="NZ_AODQ01000067.1"/>
</dbReference>
<keyword evidence="1" id="KW-0472">Membrane</keyword>
<dbReference type="AlphaFoldDB" id="M7NKD3"/>
<reference evidence="2 3" key="1">
    <citation type="journal article" date="2013" name="Genome Announc.">
        <title>Draft Genome Sequence of Cesiribacter andamanensis Strain AMV16T, Isolated from a Soil Sample from a Mud Volcano in the Andaman Islands, India.</title>
        <authorList>
            <person name="Shivaji S."/>
            <person name="Ara S."/>
            <person name="Begum Z."/>
            <person name="Srinivas T.N."/>
            <person name="Singh A."/>
            <person name="Kumar Pinnaka A."/>
        </authorList>
    </citation>
    <scope>NUCLEOTIDE SEQUENCE [LARGE SCALE GENOMIC DNA]</scope>
    <source>
        <strain evidence="2 3">AMV16</strain>
    </source>
</reference>
<dbReference type="Proteomes" id="UP000011910">
    <property type="component" value="Unassembled WGS sequence"/>
</dbReference>
<feature type="transmembrane region" description="Helical" evidence="1">
    <location>
        <begin position="7"/>
        <end position="26"/>
    </location>
</feature>
<proteinExistence type="predicted"/>
<comment type="caution">
    <text evidence="2">The sequence shown here is derived from an EMBL/GenBank/DDBJ whole genome shotgun (WGS) entry which is preliminary data.</text>
</comment>
<organism evidence="2 3">
    <name type="scientific">Cesiribacter andamanensis AMV16</name>
    <dbReference type="NCBI Taxonomy" id="1279009"/>
    <lineage>
        <taxon>Bacteria</taxon>
        <taxon>Pseudomonadati</taxon>
        <taxon>Bacteroidota</taxon>
        <taxon>Cytophagia</taxon>
        <taxon>Cytophagales</taxon>
        <taxon>Cesiribacteraceae</taxon>
        <taxon>Cesiribacter</taxon>
    </lineage>
</organism>
<gene>
    <name evidence="2" type="ORF">ADICEAN_02625</name>
</gene>
<keyword evidence="1" id="KW-0812">Transmembrane</keyword>
<feature type="transmembrane region" description="Helical" evidence="1">
    <location>
        <begin position="32"/>
        <end position="51"/>
    </location>
</feature>
<keyword evidence="1" id="KW-1133">Transmembrane helix</keyword>
<evidence type="ECO:0000313" key="3">
    <source>
        <dbReference type="Proteomes" id="UP000011910"/>
    </source>
</evidence>
<accession>M7NKD3</accession>
<evidence type="ECO:0000313" key="2">
    <source>
        <dbReference type="EMBL" id="EMR02230.1"/>
    </source>
</evidence>
<dbReference type="EMBL" id="AODQ01000067">
    <property type="protein sequence ID" value="EMR02230.1"/>
    <property type="molecule type" value="Genomic_DNA"/>
</dbReference>